<evidence type="ECO:0000256" key="1">
    <source>
        <dbReference type="ARBA" id="ARBA00009533"/>
    </source>
</evidence>
<gene>
    <name evidence="3" type="ORF">TWF694_007773</name>
</gene>
<dbReference type="InterPro" id="IPR015421">
    <property type="entry name" value="PyrdxlP-dep_Trfase_major"/>
</dbReference>
<organism evidence="3 4">
    <name type="scientific">Orbilia ellipsospora</name>
    <dbReference type="NCBI Taxonomy" id="2528407"/>
    <lineage>
        <taxon>Eukaryota</taxon>
        <taxon>Fungi</taxon>
        <taxon>Dikarya</taxon>
        <taxon>Ascomycota</taxon>
        <taxon>Pezizomycotina</taxon>
        <taxon>Orbiliomycetes</taxon>
        <taxon>Orbiliales</taxon>
        <taxon>Orbiliaceae</taxon>
        <taxon>Orbilia</taxon>
    </lineage>
</organism>
<dbReference type="SUPFAM" id="SSF53383">
    <property type="entry name" value="PLP-dependent transferases"/>
    <property type="match status" value="2"/>
</dbReference>
<keyword evidence="4" id="KW-1185">Reference proteome</keyword>
<name>A0AAV9XKE2_9PEZI</name>
<dbReference type="GO" id="GO:0016831">
    <property type="term" value="F:carboxy-lyase activity"/>
    <property type="evidence" value="ECO:0007669"/>
    <property type="project" value="UniProtKB-KW"/>
</dbReference>
<reference evidence="3 4" key="1">
    <citation type="submission" date="2019-10" db="EMBL/GenBank/DDBJ databases">
        <authorList>
            <person name="Palmer J.M."/>
        </authorList>
    </citation>
    <scope>NUCLEOTIDE SEQUENCE [LARGE SCALE GENOMIC DNA]</scope>
    <source>
        <strain evidence="3 4">TWF694</strain>
    </source>
</reference>
<evidence type="ECO:0000313" key="4">
    <source>
        <dbReference type="Proteomes" id="UP001365542"/>
    </source>
</evidence>
<protein>
    <recommendedName>
        <fullName evidence="5">Histidine decarboxylase</fullName>
    </recommendedName>
</protein>
<proteinExistence type="inferred from homology"/>
<dbReference type="InterPro" id="IPR051151">
    <property type="entry name" value="Group_II_Decarboxylase"/>
</dbReference>
<comment type="caution">
    <text evidence="3">The sequence shown here is derived from an EMBL/GenBank/DDBJ whole genome shotgun (WGS) entry which is preliminary data.</text>
</comment>
<dbReference type="EMBL" id="JAVHJO010000003">
    <property type="protein sequence ID" value="KAK6542001.1"/>
    <property type="molecule type" value="Genomic_DNA"/>
</dbReference>
<dbReference type="PANTHER" id="PTHR46101">
    <property type="match status" value="1"/>
</dbReference>
<evidence type="ECO:0008006" key="5">
    <source>
        <dbReference type="Google" id="ProtNLM"/>
    </source>
</evidence>
<keyword evidence="2" id="KW-0456">Lyase</keyword>
<evidence type="ECO:0000256" key="2">
    <source>
        <dbReference type="ARBA" id="ARBA00022793"/>
    </source>
</evidence>
<sequence>MPLSAIPLEQEFGTLEKIELHKNPDTRKNVKAQDIVIAISPINEDNSSTSSKLSTSENSVAASFLKDNIEDIFICSRNQWIDDPVISQWRHSSHPVNSIIKEVSALHRSWSDMEQQPFSPTSDPLWRETGSMLTRIGLPWFNNQLSMPDEIDTSWPFHFKSYEQRLVREKGSRVGNQNASGYVCTSDEANCYCIRALQQELRVSHPNFRPLLVYDNFERRILHSVETMFGLQTHHLNLSRSVEYNCSNLKQVTEGGRRPIIFAATLASIKGTFDDLTTICKIVESSSIPTLLHVDASRNFDYITTLPEEKRRQLGVEKIILSIRPSDHSLRLDDSSVIASSIVAGGANHTDPALTVALKPSALGGEQVRVAYIRAFDSTLAGSRDAISALWVALQEIRFGLFGFREIYRHCASMRSLLLRALKERGVIATAPCYSLDVVFHRCTPKQAYGLKILGGIRISDKLDDVLITVQPSVKPSDIKALVRVFSPLAEFPEFQAEDATTIDSIKSFQLPKSIVDELSETVQSWKVATRSAAGYPLNMGPCSALGPVIGRFWDVVIPRNWLRAKEDEFLGTRMQKFGLQTCAQRSRFRCAFTNGSTMGNRLGIHAALARLPEAFIYFSSETHYSVTKTLRDCDSLKNHGTTRKPRYTEIPCNQDGSISISALKQQALEDQKLCWQQGKPYHLILFANTGTTFLGARDDLKGIYSQLSSANIEISHIHVDGAFDLGYGEFGITLGLPGTANAEGMPSVQGITISHHKVLGTMICGEVYSFMPEKNHNIEKEASLFNWGIDPRIIFESWLYTRVFQSTDIAKLLEYCQNNAARLVSGLRQIGVVTKRNPESTIVVLERPPSWIVEEFCLRPEEDWVHFIALPHISPETIDLFVKKISWIKTQCLVAFSYVNPSLDSLLMRPVKLKILKSQDPLAKYVFKVSAFAVPVRPVANVNIPKTINSCIRSAMSTAIIDEHGRLEAVLMIESNRDFSIQIGPLLVRSQHIQHEKAMISIAKQLAGFMARNMNVKLNTNALSYEPLRI</sequence>
<accession>A0AAV9XKE2</accession>
<dbReference type="Gene3D" id="3.40.640.10">
    <property type="entry name" value="Type I PLP-dependent aspartate aminotransferase-like (Major domain)"/>
    <property type="match status" value="2"/>
</dbReference>
<dbReference type="AlphaFoldDB" id="A0AAV9XKE2"/>
<comment type="similarity">
    <text evidence="1">Belongs to the group II decarboxylase family.</text>
</comment>
<keyword evidence="2" id="KW-0210">Decarboxylase</keyword>
<dbReference type="PANTHER" id="PTHR46101:SF2">
    <property type="entry name" value="SERINE DECARBOXYLASE"/>
    <property type="match status" value="1"/>
</dbReference>
<evidence type="ECO:0000313" key="3">
    <source>
        <dbReference type="EMBL" id="KAK6542001.1"/>
    </source>
</evidence>
<dbReference type="InterPro" id="IPR015424">
    <property type="entry name" value="PyrdxlP-dep_Trfase"/>
</dbReference>
<dbReference type="Proteomes" id="UP001365542">
    <property type="component" value="Unassembled WGS sequence"/>
</dbReference>